<accession>A0A0F2MF14</accession>
<dbReference type="KEGG" id="ssck:SPSK_07395"/>
<comment type="caution">
    <text evidence="3">The sequence shown here is derived from an EMBL/GenBank/DDBJ whole genome shotgun (WGS) entry which is preliminary data.</text>
</comment>
<feature type="compositionally biased region" description="Basic residues" evidence="1">
    <location>
        <begin position="533"/>
        <end position="545"/>
    </location>
</feature>
<feature type="region of interest" description="Disordered" evidence="1">
    <location>
        <begin position="525"/>
        <end position="545"/>
    </location>
</feature>
<evidence type="ECO:0000313" key="4">
    <source>
        <dbReference type="Proteomes" id="UP000033710"/>
    </source>
</evidence>
<dbReference type="EMBL" id="AXCR01000004">
    <property type="protein sequence ID" value="KJR87664.1"/>
    <property type="molecule type" value="Genomic_DNA"/>
</dbReference>
<feature type="compositionally biased region" description="Low complexity" evidence="1">
    <location>
        <begin position="286"/>
        <end position="301"/>
    </location>
</feature>
<feature type="chain" id="PRO_5002455179" evidence="2">
    <location>
        <begin position="22"/>
        <end position="545"/>
    </location>
</feature>
<evidence type="ECO:0000313" key="3">
    <source>
        <dbReference type="EMBL" id="KJR87664.1"/>
    </source>
</evidence>
<dbReference type="Pfam" id="PF14388">
    <property type="entry name" value="DUF4419"/>
    <property type="match status" value="2"/>
</dbReference>
<sequence length="545" mass="59186">MASVVCILALATLWPAAIVSAITVLPGGAPKAYAGAAGTLTPYDFYTQSAPNEFGNRSVDIFMSNRDNIDYFVQDDYRVLPSADSFVRGALQAWGEHLHLVLQPDELWLTVLAQINFYVNAHPAEAAARAYDLRANETVIDSAYPDWYTFMASLYAAVTSRIQVDWLQHQWISPNFTTSTNDHVMAAHILMLAKTRPFGRKPPPHTGAALLCGLPSVTLLGTRQDWAVVQWRVERMSVFGPEAAAYGARLLPVVRRFVQTFDAPDDPAIIEFWNSIVVAQPAAASTATTNTGGGMKSTTGTMAPPPDREPHTPHTCSGTSNGPSFNISGWITAFYYWDADGKPFGRDVVAGASTTTLDNVTYPSIDLRTLPIAYGRTSIVLPRFNGTDNFQILAMGGPMGKRIDRGAPTGYFEALNRTQKLNLAPWIESDGNNTVEADGPPTNNLNQTYTQWANTSFGGYDPQKHATLSPLTSWILYGPDTTSASTDMALNSSSGVAIPPLWQPELELGTVAAALLSHFNTTQCGAPPAPGLAKRHHRRNSQWHG</sequence>
<dbReference type="RefSeq" id="XP_016590340.1">
    <property type="nucleotide sequence ID" value="XM_016734058.1"/>
</dbReference>
<protein>
    <submittedName>
        <fullName evidence="3">Uncharacterized protein</fullName>
    </submittedName>
</protein>
<keyword evidence="2" id="KW-0732">Signal</keyword>
<reference evidence="3 4" key="1">
    <citation type="journal article" date="2014" name="BMC Genomics">
        <title>Comparative genomics of the major fungal agents of human and animal Sporotrichosis: Sporothrix schenckii and Sporothrix brasiliensis.</title>
        <authorList>
            <person name="Teixeira M.M."/>
            <person name="de Almeida L.G."/>
            <person name="Kubitschek-Barreira P."/>
            <person name="Alves F.L."/>
            <person name="Kioshima E.S."/>
            <person name="Abadio A.K."/>
            <person name="Fernandes L."/>
            <person name="Derengowski L.S."/>
            <person name="Ferreira K.S."/>
            <person name="Souza R.C."/>
            <person name="Ruiz J.C."/>
            <person name="de Andrade N.C."/>
            <person name="Paes H.C."/>
            <person name="Nicola A.M."/>
            <person name="Albuquerque P."/>
            <person name="Gerber A.L."/>
            <person name="Martins V.P."/>
            <person name="Peconick L.D."/>
            <person name="Neto A.V."/>
            <person name="Chaucanez C.B."/>
            <person name="Silva P.A."/>
            <person name="Cunha O.L."/>
            <person name="de Oliveira F.F."/>
            <person name="dos Santos T.C."/>
            <person name="Barros A.L."/>
            <person name="Soares M.A."/>
            <person name="de Oliveira L.M."/>
            <person name="Marini M.M."/>
            <person name="Villalobos-Duno H."/>
            <person name="Cunha M.M."/>
            <person name="de Hoog S."/>
            <person name="da Silveira J.F."/>
            <person name="Henrissat B."/>
            <person name="Nino-Vega G.A."/>
            <person name="Cisalpino P.S."/>
            <person name="Mora-Montes H.M."/>
            <person name="Almeida S.R."/>
            <person name="Stajich J.E."/>
            <person name="Lopes-Bezerra L.M."/>
            <person name="Vasconcelos A.T."/>
            <person name="Felipe M.S."/>
        </authorList>
    </citation>
    <scope>NUCLEOTIDE SEQUENCE [LARGE SCALE GENOMIC DNA]</scope>
    <source>
        <strain evidence="3 4">1099-18</strain>
    </source>
</reference>
<dbReference type="PANTHER" id="PTHR31252:SF11">
    <property type="entry name" value="DUF4419 DOMAIN-CONTAINING PROTEIN"/>
    <property type="match status" value="1"/>
</dbReference>
<dbReference type="OrthoDB" id="9978173at2759"/>
<gene>
    <name evidence="3" type="ORF">SPSK_07395</name>
</gene>
<dbReference type="InterPro" id="IPR025533">
    <property type="entry name" value="DUF4419"/>
</dbReference>
<dbReference type="GeneID" id="27669335"/>
<dbReference type="AlphaFoldDB" id="A0A0F2MF14"/>
<reference evidence="3 4" key="2">
    <citation type="journal article" date="2015" name="Eukaryot. Cell">
        <title>Asexual propagation of a virulent clone complex in a human and feline outbreak of sporotrichosis.</title>
        <authorList>
            <person name="Teixeira Mde M."/>
            <person name="Rodrigues A.M."/>
            <person name="Tsui C.K."/>
            <person name="de Almeida L.G."/>
            <person name="Van Diepeningen A.D."/>
            <person name="van den Ende B.G."/>
            <person name="Fernandes G.F."/>
            <person name="Kano R."/>
            <person name="Hamelin R.C."/>
            <person name="Lopes-Bezerra L.M."/>
            <person name="Vasconcelos A.T."/>
            <person name="de Hoog S."/>
            <person name="de Camargo Z.P."/>
            <person name="Felipe M.S."/>
        </authorList>
    </citation>
    <scope>NUCLEOTIDE SEQUENCE [LARGE SCALE GENOMIC DNA]</scope>
    <source>
        <strain evidence="3 4">1099-18</strain>
    </source>
</reference>
<proteinExistence type="predicted"/>
<name>A0A0F2MF14_SPOSC</name>
<feature type="signal peptide" evidence="2">
    <location>
        <begin position="1"/>
        <end position="21"/>
    </location>
</feature>
<feature type="region of interest" description="Disordered" evidence="1">
    <location>
        <begin position="286"/>
        <end position="320"/>
    </location>
</feature>
<dbReference type="PANTHER" id="PTHR31252">
    <property type="entry name" value="DUF4419 DOMAIN-CONTAINING PROTEIN"/>
    <property type="match status" value="1"/>
</dbReference>
<dbReference type="VEuPathDB" id="FungiDB:SPSK_07395"/>
<organism evidence="3 4">
    <name type="scientific">Sporothrix schenckii 1099-18</name>
    <dbReference type="NCBI Taxonomy" id="1397361"/>
    <lineage>
        <taxon>Eukaryota</taxon>
        <taxon>Fungi</taxon>
        <taxon>Dikarya</taxon>
        <taxon>Ascomycota</taxon>
        <taxon>Pezizomycotina</taxon>
        <taxon>Sordariomycetes</taxon>
        <taxon>Sordariomycetidae</taxon>
        <taxon>Ophiostomatales</taxon>
        <taxon>Ophiostomataceae</taxon>
        <taxon>Sporothrix</taxon>
    </lineage>
</organism>
<evidence type="ECO:0000256" key="2">
    <source>
        <dbReference type="SAM" id="SignalP"/>
    </source>
</evidence>
<dbReference type="Proteomes" id="UP000033710">
    <property type="component" value="Unassembled WGS sequence"/>
</dbReference>
<evidence type="ECO:0000256" key="1">
    <source>
        <dbReference type="SAM" id="MobiDB-lite"/>
    </source>
</evidence>